<dbReference type="InterPro" id="IPR005467">
    <property type="entry name" value="His_kinase_dom"/>
</dbReference>
<dbReference type="SUPFAM" id="SSF55874">
    <property type="entry name" value="ATPase domain of HSP90 chaperone/DNA topoisomerase II/histidine kinase"/>
    <property type="match status" value="1"/>
</dbReference>
<dbReference type="GO" id="GO:0004673">
    <property type="term" value="F:protein histidine kinase activity"/>
    <property type="evidence" value="ECO:0007669"/>
    <property type="project" value="UniProtKB-EC"/>
</dbReference>
<dbReference type="PRINTS" id="PR00344">
    <property type="entry name" value="BCTRLSENSOR"/>
</dbReference>
<dbReference type="InterPro" id="IPR051315">
    <property type="entry name" value="Bact_Chemotaxis_CheA"/>
</dbReference>
<evidence type="ECO:0000259" key="7">
    <source>
        <dbReference type="PROSITE" id="PS50110"/>
    </source>
</evidence>
<feature type="domain" description="Response regulatory" evidence="7">
    <location>
        <begin position="432"/>
        <end position="548"/>
    </location>
</feature>
<feature type="domain" description="CheW-like" evidence="8">
    <location>
        <begin position="272"/>
        <end position="409"/>
    </location>
</feature>
<evidence type="ECO:0000256" key="5">
    <source>
        <dbReference type="ARBA" id="ARBA00022777"/>
    </source>
</evidence>
<dbReference type="SUPFAM" id="SSF50341">
    <property type="entry name" value="CheW-like"/>
    <property type="match status" value="1"/>
</dbReference>
<keyword evidence="4 9" id="KW-0808">Transferase</keyword>
<dbReference type="GO" id="GO:0006935">
    <property type="term" value="P:chemotaxis"/>
    <property type="evidence" value="ECO:0007669"/>
    <property type="project" value="InterPro"/>
</dbReference>
<protein>
    <recommendedName>
        <fullName evidence="2">histidine kinase</fullName>
        <ecNumber evidence="2">2.7.13.3</ecNumber>
    </recommendedName>
</protein>
<feature type="domain" description="Histidine kinase" evidence="6">
    <location>
        <begin position="71"/>
        <end position="270"/>
    </location>
</feature>
<dbReference type="Pfam" id="PF00072">
    <property type="entry name" value="Response_reg"/>
    <property type="match status" value="1"/>
</dbReference>
<dbReference type="PROSITE" id="PS50109">
    <property type="entry name" value="HIS_KIN"/>
    <property type="match status" value="1"/>
</dbReference>
<dbReference type="InterPro" id="IPR011006">
    <property type="entry name" value="CheY-like_superfamily"/>
</dbReference>
<dbReference type="PANTHER" id="PTHR43395">
    <property type="entry name" value="SENSOR HISTIDINE KINASE CHEA"/>
    <property type="match status" value="1"/>
</dbReference>
<dbReference type="InterPro" id="IPR036890">
    <property type="entry name" value="HATPase_C_sf"/>
</dbReference>
<dbReference type="SUPFAM" id="SSF52172">
    <property type="entry name" value="CheY-like"/>
    <property type="match status" value="1"/>
</dbReference>
<dbReference type="SMART" id="SM00260">
    <property type="entry name" value="CheW"/>
    <property type="match status" value="1"/>
</dbReference>
<dbReference type="PROSITE" id="PS50110">
    <property type="entry name" value="RESPONSE_REGULATORY"/>
    <property type="match status" value="1"/>
</dbReference>
<dbReference type="FunFam" id="3.30.565.10:FF:000016">
    <property type="entry name" value="Chemotaxis protein CheA, putative"/>
    <property type="match status" value="1"/>
</dbReference>
<evidence type="ECO:0000256" key="1">
    <source>
        <dbReference type="ARBA" id="ARBA00000085"/>
    </source>
</evidence>
<dbReference type="Gene3D" id="3.40.50.2300">
    <property type="match status" value="1"/>
</dbReference>
<evidence type="ECO:0000259" key="8">
    <source>
        <dbReference type="PROSITE" id="PS50851"/>
    </source>
</evidence>
<dbReference type="CDD" id="cd17574">
    <property type="entry name" value="REC_OmpR"/>
    <property type="match status" value="1"/>
</dbReference>
<dbReference type="Pfam" id="PF02518">
    <property type="entry name" value="HATPase_c"/>
    <property type="match status" value="1"/>
</dbReference>
<keyword evidence="3" id="KW-0597">Phosphoprotein</keyword>
<reference evidence="9" key="1">
    <citation type="submission" date="2019-08" db="EMBL/GenBank/DDBJ databases">
        <authorList>
            <person name="Kucharzyk K."/>
            <person name="Murdoch R.W."/>
            <person name="Higgins S."/>
            <person name="Loffler F."/>
        </authorList>
    </citation>
    <scope>NUCLEOTIDE SEQUENCE</scope>
</reference>
<dbReference type="PROSITE" id="PS50851">
    <property type="entry name" value="CHEW"/>
    <property type="match status" value="1"/>
</dbReference>
<dbReference type="InterPro" id="IPR036061">
    <property type="entry name" value="CheW-like_dom_sf"/>
</dbReference>
<dbReference type="EC" id="2.7.13.3" evidence="2"/>
<sequence>MSVKTSSDYLRRRLDEILARVSTVRASIGNYDSISGKELSKLKREIKGAEQDLADFSSQYSDFNRTAGRKVDELLIAARTTLLSPFTSLLAIAPKIVRDLSKEFDKEIKFITEGERTEIDRRILEQLKDPMIHLLRNCADHGIETKAERVSSGKNIEGKISVKVTLDFERNVILTFEDDGKGINKAALINSAIKCGVIKNSEITTLSDDDIYNLMFASGVSTKGFITDISGRGIGMAVVAEKIEALGGKILVTSNEGKGTKFTITLPQTLSTFRGLHITCSGEDFIIPTTTVEKVTRILPDDIRIIESTRSIKIDGEVISLVYLSDVLNIKKRQKSSYESGYLNVLILNSNNKKCAFVIDDVFGETEGLIKDLGSQLPHVKNIYGATISGSGKVVIVLNSHELIINSSEYKSINDRPTFETDLGENSSTAKRVLIAEDSITIRSMLKNFVENAGYEVTVAVDGLEAFNLLKRNSFDLVVSDIEMPRMNGFELTQRIREDYDLKNLPVILVTALESKEDQKKGLDAGANAYIVKSSFEKSNLTDTIKRLI</sequence>
<evidence type="ECO:0000313" key="9">
    <source>
        <dbReference type="EMBL" id="MPM37769.1"/>
    </source>
</evidence>
<keyword evidence="5" id="KW-0418">Kinase</keyword>
<dbReference type="GO" id="GO:0000160">
    <property type="term" value="P:phosphorelay signal transduction system"/>
    <property type="evidence" value="ECO:0007669"/>
    <property type="project" value="InterPro"/>
</dbReference>
<dbReference type="InterPro" id="IPR004358">
    <property type="entry name" value="Sig_transdc_His_kin-like_C"/>
</dbReference>
<dbReference type="EMBL" id="VSSQ01008059">
    <property type="protein sequence ID" value="MPM37769.1"/>
    <property type="molecule type" value="Genomic_DNA"/>
</dbReference>
<dbReference type="PANTHER" id="PTHR43395:SF1">
    <property type="entry name" value="CHEMOTAXIS PROTEIN CHEA"/>
    <property type="match status" value="1"/>
</dbReference>
<dbReference type="SMART" id="SM00448">
    <property type="entry name" value="REC"/>
    <property type="match status" value="1"/>
</dbReference>
<name>A0A644ZAP4_9ZZZZ</name>
<evidence type="ECO:0000256" key="2">
    <source>
        <dbReference type="ARBA" id="ARBA00012438"/>
    </source>
</evidence>
<dbReference type="SMART" id="SM00387">
    <property type="entry name" value="HATPase_c"/>
    <property type="match status" value="1"/>
</dbReference>
<gene>
    <name evidence="9" type="primary">frzE_1</name>
    <name evidence="9" type="ORF">SDC9_84388</name>
</gene>
<evidence type="ECO:0000259" key="6">
    <source>
        <dbReference type="PROSITE" id="PS50109"/>
    </source>
</evidence>
<dbReference type="Gene3D" id="3.30.565.10">
    <property type="entry name" value="Histidine kinase-like ATPase, C-terminal domain"/>
    <property type="match status" value="1"/>
</dbReference>
<dbReference type="InterPro" id="IPR003594">
    <property type="entry name" value="HATPase_dom"/>
</dbReference>
<comment type="caution">
    <text evidence="9">The sequence shown here is derived from an EMBL/GenBank/DDBJ whole genome shotgun (WGS) entry which is preliminary data.</text>
</comment>
<evidence type="ECO:0000256" key="3">
    <source>
        <dbReference type="ARBA" id="ARBA00022553"/>
    </source>
</evidence>
<dbReference type="InterPro" id="IPR002545">
    <property type="entry name" value="CheW-lke_dom"/>
</dbReference>
<dbReference type="InterPro" id="IPR001789">
    <property type="entry name" value="Sig_transdc_resp-reg_receiver"/>
</dbReference>
<dbReference type="Gene3D" id="2.30.30.40">
    <property type="entry name" value="SH3 Domains"/>
    <property type="match status" value="1"/>
</dbReference>
<dbReference type="Pfam" id="PF01584">
    <property type="entry name" value="CheW"/>
    <property type="match status" value="1"/>
</dbReference>
<accession>A0A644ZAP4</accession>
<proteinExistence type="predicted"/>
<comment type="catalytic activity">
    <reaction evidence="1">
        <text>ATP + protein L-histidine = ADP + protein N-phospho-L-histidine.</text>
        <dbReference type="EC" id="2.7.13.3"/>
    </reaction>
</comment>
<dbReference type="AlphaFoldDB" id="A0A644ZAP4"/>
<evidence type="ECO:0000256" key="4">
    <source>
        <dbReference type="ARBA" id="ARBA00022679"/>
    </source>
</evidence>
<organism evidence="9">
    <name type="scientific">bioreactor metagenome</name>
    <dbReference type="NCBI Taxonomy" id="1076179"/>
    <lineage>
        <taxon>unclassified sequences</taxon>
        <taxon>metagenomes</taxon>
        <taxon>ecological metagenomes</taxon>
    </lineage>
</organism>